<dbReference type="Gene3D" id="2.40.170.20">
    <property type="entry name" value="TonB-dependent receptor, beta-barrel domain"/>
    <property type="match status" value="1"/>
</dbReference>
<name>A0AAU9CT74_9BACT</name>
<evidence type="ECO:0000256" key="7">
    <source>
        <dbReference type="ARBA" id="ARBA00023237"/>
    </source>
</evidence>
<dbReference type="Proteomes" id="UP001348817">
    <property type="component" value="Chromosome"/>
</dbReference>
<dbReference type="GO" id="GO:0044718">
    <property type="term" value="P:siderophore transmembrane transport"/>
    <property type="evidence" value="ECO:0007669"/>
    <property type="project" value="TreeGrafter"/>
</dbReference>
<dbReference type="SUPFAM" id="SSF56935">
    <property type="entry name" value="Porins"/>
    <property type="match status" value="1"/>
</dbReference>
<keyword evidence="11" id="KW-1185">Reference proteome</keyword>
<keyword evidence="5" id="KW-0732">Signal</keyword>
<gene>
    <name evidence="10" type="ORF">FUAX_20710</name>
</gene>
<protein>
    <submittedName>
        <fullName evidence="10">SusC/RagA family TonB-linked outer membrane protein</fullName>
    </submittedName>
</protein>
<dbReference type="GO" id="GO:0015344">
    <property type="term" value="F:siderophore uptake transmembrane transporter activity"/>
    <property type="evidence" value="ECO:0007669"/>
    <property type="project" value="TreeGrafter"/>
</dbReference>
<dbReference type="AlphaFoldDB" id="A0AAU9CT74"/>
<keyword evidence="6 8" id="KW-0472">Membrane</keyword>
<evidence type="ECO:0000256" key="2">
    <source>
        <dbReference type="ARBA" id="ARBA00022448"/>
    </source>
</evidence>
<dbReference type="InterPro" id="IPR008969">
    <property type="entry name" value="CarboxyPept-like_regulatory"/>
</dbReference>
<dbReference type="InterPro" id="IPR036942">
    <property type="entry name" value="Beta-barrel_TonB_sf"/>
</dbReference>
<evidence type="ECO:0000256" key="3">
    <source>
        <dbReference type="ARBA" id="ARBA00022452"/>
    </source>
</evidence>
<evidence type="ECO:0000256" key="6">
    <source>
        <dbReference type="ARBA" id="ARBA00023136"/>
    </source>
</evidence>
<evidence type="ECO:0000256" key="1">
    <source>
        <dbReference type="ARBA" id="ARBA00004571"/>
    </source>
</evidence>
<evidence type="ECO:0000313" key="11">
    <source>
        <dbReference type="Proteomes" id="UP001348817"/>
    </source>
</evidence>
<dbReference type="PANTHER" id="PTHR30069">
    <property type="entry name" value="TONB-DEPENDENT OUTER MEMBRANE RECEPTOR"/>
    <property type="match status" value="1"/>
</dbReference>
<comment type="similarity">
    <text evidence="8">Belongs to the TonB-dependent receptor family.</text>
</comment>
<organism evidence="10 11">
    <name type="scientific">Fulvitalea axinellae</name>
    <dbReference type="NCBI Taxonomy" id="1182444"/>
    <lineage>
        <taxon>Bacteria</taxon>
        <taxon>Pseudomonadati</taxon>
        <taxon>Bacteroidota</taxon>
        <taxon>Cytophagia</taxon>
        <taxon>Cytophagales</taxon>
        <taxon>Persicobacteraceae</taxon>
        <taxon>Fulvitalea</taxon>
    </lineage>
</organism>
<sequence>MLFLCGHAFAQEQVSGTVIDTHEGVPLEGVVVNLIGSQGVSVFTDAQGRYSLAISSKEEVALEFSFADYVSKRVYLHGKSKVDILLSKKVLDKTPESVRTPFGNFAPGEAPGSSVTITGEQLSERGYFTLDNALRGLVPGLLSNSRSGVSASGSTMTLRGASSASANTEPLIVVDGVIFETRLGELTALEGNFYNPLSSIKIKDIGQVTVVKDGMASLYGSLANNGVIFIYTKDSDVKNTRVDFSADFGVSFAPEKSEVMNASAFRSYALDQALSSGLDYSQIEKKYPFLLSRSVGAEAFRYGNDTDWQDEVYQTGIMNRYSANVQGGDEVTSYNFSVGYANNQEVVKNTDYESFDIRMNAKMRLLGSLLVRPQVSLTKMSSNLRTQGPNATVNPTLASVFKSPLMGVYRRSEKGIKLPFLDEYGTFGMSNPTALIQNAKGLNENFRLRAGMTADQRITKSLSAKASIIADIMNMKESSFVPRVGVVPQLGGSAESLMGNNQRNFYSVLSELSFAYDKTFEQKHRVSALAGSRVKVSQLEDEIASDVNSASDKFTTIGRGDGSLRGLLPMNGKWNMLTFYGKLSYAFQDKYYLDAGLSADGSSKFGRDNRFGYFPYVSGAWRVSSESFMRGLETVSDLKIRAGYNVSGNEDIGYYASRFSYVGIPYLNISGIVRGSIPSTGLTWEQTSQMNVGLDLSLWNDRVKATFDAYRSETTDLLTTERLDTYYGTELLVSNGGALQNTGFEAGLTVDALRTKDLGVTLGTTFAMNDNEVTELGDNSLNDSRNGQHLVTDINGGQIITRVGGSIGEFYGYRSLGVITSLKQAEALSLEDRYGNSFGAGDIQFADLNGDGIIDESDRESIGNATPDFFGAVHGSVRYKRLTFNFLFDYAYGNEVFNHKRSQLESASGYFNQSTAVQRRWRYEGQPTDMPKAMLGDPMGNARFSDRWIEDGSFFRLKNVSFSYDFQIRSKIIRSLGAYATASNLFTLSNYLGTNPDIAYGNTMTGRGVDYGQVPVLRSVMLGLKLGI</sequence>
<dbReference type="KEGG" id="fax:FUAX_20710"/>
<reference evidence="10 11" key="1">
    <citation type="submission" date="2021-12" db="EMBL/GenBank/DDBJ databases">
        <title>Genome sequencing of bacteria with rrn-lacking chromosome and rrn-plasmid.</title>
        <authorList>
            <person name="Anda M."/>
            <person name="Iwasaki W."/>
        </authorList>
    </citation>
    <scope>NUCLEOTIDE SEQUENCE [LARGE SCALE GENOMIC DNA]</scope>
    <source>
        <strain evidence="10 11">DSM 100852</strain>
    </source>
</reference>
<keyword evidence="3 8" id="KW-1134">Transmembrane beta strand</keyword>
<feature type="domain" description="TonB-dependent receptor plug" evidence="9">
    <location>
        <begin position="109"/>
        <end position="227"/>
    </location>
</feature>
<dbReference type="PANTHER" id="PTHR30069:SF29">
    <property type="entry name" value="HEMOGLOBIN AND HEMOGLOBIN-HAPTOGLOBIN-BINDING PROTEIN 1-RELATED"/>
    <property type="match status" value="1"/>
</dbReference>
<evidence type="ECO:0000256" key="8">
    <source>
        <dbReference type="PROSITE-ProRule" id="PRU01360"/>
    </source>
</evidence>
<comment type="subcellular location">
    <subcellularLocation>
        <location evidence="1 8">Cell outer membrane</location>
        <topology evidence="1 8">Multi-pass membrane protein</topology>
    </subcellularLocation>
</comment>
<dbReference type="Gene3D" id="2.170.130.10">
    <property type="entry name" value="TonB-dependent receptor, plug domain"/>
    <property type="match status" value="1"/>
</dbReference>
<evidence type="ECO:0000256" key="5">
    <source>
        <dbReference type="ARBA" id="ARBA00022729"/>
    </source>
</evidence>
<dbReference type="InterPro" id="IPR039426">
    <property type="entry name" value="TonB-dep_rcpt-like"/>
</dbReference>
<accession>A0AAU9CT74</accession>
<dbReference type="NCBIfam" id="TIGR04056">
    <property type="entry name" value="OMP_RagA_SusC"/>
    <property type="match status" value="1"/>
</dbReference>
<evidence type="ECO:0000313" key="10">
    <source>
        <dbReference type="EMBL" id="BDD09639.1"/>
    </source>
</evidence>
<dbReference type="InterPro" id="IPR012910">
    <property type="entry name" value="Plug_dom"/>
</dbReference>
<evidence type="ECO:0000256" key="4">
    <source>
        <dbReference type="ARBA" id="ARBA00022692"/>
    </source>
</evidence>
<dbReference type="Pfam" id="PF13715">
    <property type="entry name" value="CarbopepD_reg_2"/>
    <property type="match status" value="1"/>
</dbReference>
<dbReference type="Gene3D" id="2.60.40.1120">
    <property type="entry name" value="Carboxypeptidase-like, regulatory domain"/>
    <property type="match status" value="1"/>
</dbReference>
<dbReference type="InterPro" id="IPR023996">
    <property type="entry name" value="TonB-dep_OMP_SusC/RagA"/>
</dbReference>
<proteinExistence type="inferred from homology"/>
<dbReference type="EMBL" id="AP025314">
    <property type="protein sequence ID" value="BDD09639.1"/>
    <property type="molecule type" value="Genomic_DNA"/>
</dbReference>
<evidence type="ECO:0000259" key="9">
    <source>
        <dbReference type="Pfam" id="PF07715"/>
    </source>
</evidence>
<dbReference type="GO" id="GO:0009279">
    <property type="term" value="C:cell outer membrane"/>
    <property type="evidence" value="ECO:0007669"/>
    <property type="project" value="UniProtKB-SubCell"/>
</dbReference>
<keyword evidence="7 8" id="KW-0998">Cell outer membrane</keyword>
<dbReference type="Pfam" id="PF07715">
    <property type="entry name" value="Plug"/>
    <property type="match status" value="1"/>
</dbReference>
<keyword evidence="2 8" id="KW-0813">Transport</keyword>
<dbReference type="InterPro" id="IPR037066">
    <property type="entry name" value="Plug_dom_sf"/>
</dbReference>
<keyword evidence="4 8" id="KW-0812">Transmembrane</keyword>
<dbReference type="PROSITE" id="PS52016">
    <property type="entry name" value="TONB_DEPENDENT_REC_3"/>
    <property type="match status" value="1"/>
</dbReference>
<dbReference type="SUPFAM" id="SSF49464">
    <property type="entry name" value="Carboxypeptidase regulatory domain-like"/>
    <property type="match status" value="1"/>
</dbReference>